<keyword evidence="2 6" id="KW-0645">Protease</keyword>
<dbReference type="Proteomes" id="UP000223527">
    <property type="component" value="Unassembled WGS sequence"/>
</dbReference>
<evidence type="ECO:0000256" key="5">
    <source>
        <dbReference type="ARBA" id="ARBA00022825"/>
    </source>
</evidence>
<dbReference type="Gene3D" id="2.40.10.10">
    <property type="entry name" value="Trypsin-like serine proteases"/>
    <property type="match status" value="2"/>
</dbReference>
<evidence type="ECO:0000256" key="6">
    <source>
        <dbReference type="RuleBase" id="RU004296"/>
    </source>
</evidence>
<evidence type="ECO:0000256" key="4">
    <source>
        <dbReference type="ARBA" id="ARBA00022801"/>
    </source>
</evidence>
<proteinExistence type="inferred from homology"/>
<feature type="compositionally biased region" description="Pro residues" evidence="7">
    <location>
        <begin position="293"/>
        <end position="304"/>
    </location>
</feature>
<dbReference type="GO" id="GO:0006508">
    <property type="term" value="P:proteolysis"/>
    <property type="evidence" value="ECO:0007669"/>
    <property type="project" value="UniProtKB-KW"/>
</dbReference>
<dbReference type="SUPFAM" id="SSF50494">
    <property type="entry name" value="Trypsin-like serine proteases"/>
    <property type="match status" value="1"/>
</dbReference>
<evidence type="ECO:0000256" key="1">
    <source>
        <dbReference type="ARBA" id="ARBA00008764"/>
    </source>
</evidence>
<dbReference type="OrthoDB" id="267336at2"/>
<dbReference type="AlphaFoldDB" id="A0A2C7A8F1"/>
<keyword evidence="10" id="KW-1185">Reference proteome</keyword>
<name>A0A2C7A8F1_9PROT</name>
<comment type="similarity">
    <text evidence="1 6">Belongs to the peptidase S1B family.</text>
</comment>
<keyword evidence="3" id="KW-0732">Signal</keyword>
<dbReference type="GO" id="GO:0004252">
    <property type="term" value="F:serine-type endopeptidase activity"/>
    <property type="evidence" value="ECO:0007669"/>
    <property type="project" value="InterPro"/>
</dbReference>
<feature type="region of interest" description="Disordered" evidence="7">
    <location>
        <begin position="1"/>
        <end position="39"/>
    </location>
</feature>
<evidence type="ECO:0000313" key="10">
    <source>
        <dbReference type="Proteomes" id="UP000223527"/>
    </source>
</evidence>
<accession>A0A2C7A8F1</accession>
<feature type="compositionally biased region" description="Basic and acidic residues" evidence="7">
    <location>
        <begin position="1"/>
        <end position="14"/>
    </location>
</feature>
<reference evidence="9 10" key="1">
    <citation type="submission" date="2017-10" db="EMBL/GenBank/DDBJ databases">
        <authorList>
            <person name="Banno H."/>
            <person name="Chua N.-H."/>
        </authorList>
    </citation>
    <scope>NUCLEOTIDE SEQUENCE [LARGE SCALE GENOMIC DNA]</scope>
    <source>
        <strain evidence="9 10">YW11</strain>
    </source>
</reference>
<dbReference type="Pfam" id="PF13365">
    <property type="entry name" value="Trypsin_2"/>
    <property type="match status" value="1"/>
</dbReference>
<evidence type="ECO:0000256" key="7">
    <source>
        <dbReference type="SAM" id="MobiDB-lite"/>
    </source>
</evidence>
<dbReference type="InterPro" id="IPR009003">
    <property type="entry name" value="Peptidase_S1_PA"/>
</dbReference>
<keyword evidence="4 6" id="KW-0378">Hydrolase</keyword>
<dbReference type="PRINTS" id="PR00839">
    <property type="entry name" value="V8PROTEASE"/>
</dbReference>
<dbReference type="PANTHER" id="PTHR15462:SF8">
    <property type="entry name" value="SERINE PROTEASE"/>
    <property type="match status" value="1"/>
</dbReference>
<dbReference type="InterPro" id="IPR001254">
    <property type="entry name" value="Trypsin_dom"/>
</dbReference>
<feature type="region of interest" description="Disordered" evidence="7">
    <location>
        <begin position="285"/>
        <end position="335"/>
    </location>
</feature>
<evidence type="ECO:0000259" key="8">
    <source>
        <dbReference type="SMART" id="SM00020"/>
    </source>
</evidence>
<dbReference type="EC" id="3.4.21.-" evidence="6"/>
<dbReference type="InterPro" id="IPR043504">
    <property type="entry name" value="Peptidase_S1_PA_chymotrypsin"/>
</dbReference>
<sequence length="335" mass="34093">MRREIERCATKDGFDSPFPAWRRHSRAMPRPRPESAPAPAFPPARTVVLLAASLLALPPGLAAADPSLLPGVGAGDPRRRADVSAPPWTALGRVQTELGGRCTGVLIGPRHVLTAAHCLVAPRARALVRPGSIHFLRGYRMGEWSGQARVLAYRTGAGFDAARSGPAGADWAVLTLDRPLGRPEEALPLLPTPPAPGAALLLGGYQQDRPEVLMADSGCRVLAAAPLLLHDCAGTRGSSGAPLLVADGAGWAVAGVAVGVARDRRFGIAVPAAALPGALMADTPAREAAGPQAPGPQAPGPQAPGPEAAGAGGSDAGAPARQPAISAPRFRSAPP</sequence>
<protein>
    <recommendedName>
        <fullName evidence="6">Serine protease</fullName>
        <ecNumber evidence="6">3.4.21.-</ecNumber>
    </recommendedName>
</protein>
<organism evidence="9 10">
    <name type="scientific">Teichococcus rhizosphaerae</name>
    <dbReference type="NCBI Taxonomy" id="1335062"/>
    <lineage>
        <taxon>Bacteria</taxon>
        <taxon>Pseudomonadati</taxon>
        <taxon>Pseudomonadota</taxon>
        <taxon>Alphaproteobacteria</taxon>
        <taxon>Acetobacterales</taxon>
        <taxon>Roseomonadaceae</taxon>
        <taxon>Roseomonas</taxon>
    </lineage>
</organism>
<comment type="caution">
    <text evidence="9">The sequence shown here is derived from an EMBL/GenBank/DDBJ whole genome shotgun (WGS) entry which is preliminary data.</text>
</comment>
<dbReference type="EMBL" id="PDNU01000052">
    <property type="protein sequence ID" value="PHK93314.1"/>
    <property type="molecule type" value="Genomic_DNA"/>
</dbReference>
<evidence type="ECO:0000256" key="2">
    <source>
        <dbReference type="ARBA" id="ARBA00022670"/>
    </source>
</evidence>
<dbReference type="PROSITE" id="PS00134">
    <property type="entry name" value="TRYPSIN_HIS"/>
    <property type="match status" value="1"/>
</dbReference>
<evidence type="ECO:0000256" key="3">
    <source>
        <dbReference type="ARBA" id="ARBA00022729"/>
    </source>
</evidence>
<dbReference type="PANTHER" id="PTHR15462">
    <property type="entry name" value="SERINE PROTEASE"/>
    <property type="match status" value="1"/>
</dbReference>
<dbReference type="InterPro" id="IPR008256">
    <property type="entry name" value="Peptidase_S1B"/>
</dbReference>
<evidence type="ECO:0000313" key="9">
    <source>
        <dbReference type="EMBL" id="PHK93314.1"/>
    </source>
</evidence>
<dbReference type="InterPro" id="IPR018114">
    <property type="entry name" value="TRYPSIN_HIS"/>
</dbReference>
<dbReference type="InterPro" id="IPR050966">
    <property type="entry name" value="Glutamyl_endopeptidase"/>
</dbReference>
<dbReference type="SMART" id="SM00020">
    <property type="entry name" value="Tryp_SPc"/>
    <property type="match status" value="1"/>
</dbReference>
<gene>
    <name evidence="9" type="ORF">CR162_19225</name>
</gene>
<keyword evidence="5 6" id="KW-0720">Serine protease</keyword>
<feature type="domain" description="Peptidase S1" evidence="8">
    <location>
        <begin position="70"/>
        <end position="279"/>
    </location>
</feature>